<feature type="compositionally biased region" description="Polar residues" evidence="1">
    <location>
        <begin position="52"/>
        <end position="73"/>
    </location>
</feature>
<feature type="compositionally biased region" description="Gly residues" evidence="1">
    <location>
        <begin position="23"/>
        <end position="44"/>
    </location>
</feature>
<organism evidence="2 3">
    <name type="scientific">Liparis tanakae</name>
    <name type="common">Tanaka's snailfish</name>
    <dbReference type="NCBI Taxonomy" id="230148"/>
    <lineage>
        <taxon>Eukaryota</taxon>
        <taxon>Metazoa</taxon>
        <taxon>Chordata</taxon>
        <taxon>Craniata</taxon>
        <taxon>Vertebrata</taxon>
        <taxon>Euteleostomi</taxon>
        <taxon>Actinopterygii</taxon>
        <taxon>Neopterygii</taxon>
        <taxon>Teleostei</taxon>
        <taxon>Neoteleostei</taxon>
        <taxon>Acanthomorphata</taxon>
        <taxon>Eupercaria</taxon>
        <taxon>Perciformes</taxon>
        <taxon>Cottioidei</taxon>
        <taxon>Cottales</taxon>
        <taxon>Liparidae</taxon>
        <taxon>Liparis</taxon>
    </lineage>
</organism>
<dbReference type="EMBL" id="SRLO01000090">
    <property type="protein sequence ID" value="TNN76766.1"/>
    <property type="molecule type" value="Genomic_DNA"/>
</dbReference>
<reference evidence="2 3" key="1">
    <citation type="submission" date="2019-03" db="EMBL/GenBank/DDBJ databases">
        <title>First draft genome of Liparis tanakae, snailfish: a comprehensive survey of snailfish specific genes.</title>
        <authorList>
            <person name="Kim W."/>
            <person name="Song I."/>
            <person name="Jeong J.-H."/>
            <person name="Kim D."/>
            <person name="Kim S."/>
            <person name="Ryu S."/>
            <person name="Song J.Y."/>
            <person name="Lee S.K."/>
        </authorList>
    </citation>
    <scope>NUCLEOTIDE SEQUENCE [LARGE SCALE GENOMIC DNA]</scope>
    <source>
        <tissue evidence="2">Muscle</tissue>
    </source>
</reference>
<dbReference type="Proteomes" id="UP000314294">
    <property type="component" value="Unassembled WGS sequence"/>
</dbReference>
<dbReference type="AlphaFoldDB" id="A0A4Z2IFM5"/>
<name>A0A4Z2IFM5_9TELE</name>
<protein>
    <submittedName>
        <fullName evidence="2">Uncharacterized protein</fullName>
    </submittedName>
</protein>
<evidence type="ECO:0000313" key="2">
    <source>
        <dbReference type="EMBL" id="TNN76766.1"/>
    </source>
</evidence>
<sequence>MGGGAAVSDLPAVESAPHRGSPGEAGGGRGGGGGGGGGPGGTGDALGFSMDSLESTTPYWRSNGRQRPPGSSSERQHYRATEGRKNSIDCLSVLDRSVHTYVFLRVEALRCALWPVEEDGVADEVEEEEMGARGTHGHRLYAPTLRFCPSKGKDPLTSVYKMTPRLQMSTSGPSYFFPWKSSGAA</sequence>
<evidence type="ECO:0000256" key="1">
    <source>
        <dbReference type="SAM" id="MobiDB-lite"/>
    </source>
</evidence>
<evidence type="ECO:0000313" key="3">
    <source>
        <dbReference type="Proteomes" id="UP000314294"/>
    </source>
</evidence>
<proteinExistence type="predicted"/>
<comment type="caution">
    <text evidence="2">The sequence shown here is derived from an EMBL/GenBank/DDBJ whole genome shotgun (WGS) entry which is preliminary data.</text>
</comment>
<gene>
    <name evidence="2" type="ORF">EYF80_013015</name>
</gene>
<keyword evidence="3" id="KW-1185">Reference proteome</keyword>
<feature type="region of interest" description="Disordered" evidence="1">
    <location>
        <begin position="1"/>
        <end position="82"/>
    </location>
</feature>
<accession>A0A4Z2IFM5</accession>